<proteinExistence type="predicted"/>
<evidence type="ECO:0000313" key="3">
    <source>
        <dbReference type="Proteomes" id="UP000663879"/>
    </source>
</evidence>
<comment type="caution">
    <text evidence="2">The sequence shown here is derived from an EMBL/GenBank/DDBJ whole genome shotgun (WGS) entry which is preliminary data.</text>
</comment>
<sequence>NPEFQTGILCFRNGGNLEEFEQNYQTRPEIPSLMDLDFERYKKLELPVDSFKPIMYKHARLPKKPEKPLFGPIRKANCKDMSTQVNFDDLIDYEYKLKTGDNFRKPRGIKMVTIIKKTLLSNPSEVLRNRATHKEIGVCTDPLFTPLINTPVIPEIRNHRERNYSSITIFSYIPNPSYKNQVEKSKVDTISLSEDSSDSSIMFLESEAKTYRDKSEYEKDYYEIFGTDSETESDDKLFIDEDKISSEEENEKLTNDEQMNGDKWINNEELELFAPNDDF</sequence>
<dbReference type="EMBL" id="CAJNOC010012206">
    <property type="protein sequence ID" value="CAF1152545.1"/>
    <property type="molecule type" value="Genomic_DNA"/>
</dbReference>
<feature type="region of interest" description="Disordered" evidence="1">
    <location>
        <begin position="241"/>
        <end position="261"/>
    </location>
</feature>
<evidence type="ECO:0000313" key="2">
    <source>
        <dbReference type="EMBL" id="CAF1152545.1"/>
    </source>
</evidence>
<reference evidence="2" key="1">
    <citation type="submission" date="2021-02" db="EMBL/GenBank/DDBJ databases">
        <authorList>
            <person name="Nowell W R."/>
        </authorList>
    </citation>
    <scope>NUCLEOTIDE SEQUENCE</scope>
    <source>
        <strain evidence="2">Ploen Becks lab</strain>
    </source>
</reference>
<protein>
    <submittedName>
        <fullName evidence="2">Uncharacterized protein</fullName>
    </submittedName>
</protein>
<accession>A0A814T2M4</accession>
<dbReference type="AlphaFoldDB" id="A0A814T2M4"/>
<organism evidence="2 3">
    <name type="scientific">Brachionus calyciflorus</name>
    <dbReference type="NCBI Taxonomy" id="104777"/>
    <lineage>
        <taxon>Eukaryota</taxon>
        <taxon>Metazoa</taxon>
        <taxon>Spiralia</taxon>
        <taxon>Gnathifera</taxon>
        <taxon>Rotifera</taxon>
        <taxon>Eurotatoria</taxon>
        <taxon>Monogononta</taxon>
        <taxon>Pseudotrocha</taxon>
        <taxon>Ploima</taxon>
        <taxon>Brachionidae</taxon>
        <taxon>Brachionus</taxon>
    </lineage>
</organism>
<feature type="compositionally biased region" description="Basic and acidic residues" evidence="1">
    <location>
        <begin position="241"/>
        <end position="255"/>
    </location>
</feature>
<dbReference type="Proteomes" id="UP000663879">
    <property type="component" value="Unassembled WGS sequence"/>
</dbReference>
<keyword evidence="3" id="KW-1185">Reference proteome</keyword>
<evidence type="ECO:0000256" key="1">
    <source>
        <dbReference type="SAM" id="MobiDB-lite"/>
    </source>
</evidence>
<name>A0A814T2M4_9BILA</name>
<feature type="non-terminal residue" evidence="2">
    <location>
        <position position="1"/>
    </location>
</feature>
<gene>
    <name evidence="2" type="ORF">OXX778_LOCUS23339</name>
</gene>